<dbReference type="InterPro" id="IPR027246">
    <property type="entry name" value="Porin_Euk/Tom40"/>
</dbReference>
<evidence type="ECO:0000313" key="1">
    <source>
        <dbReference type="EMBL" id="KAJ5075984.1"/>
    </source>
</evidence>
<comment type="caution">
    <text evidence="1">The sequence shown here is derived from an EMBL/GenBank/DDBJ whole genome shotgun (WGS) entry which is preliminary data.</text>
</comment>
<proteinExistence type="predicted"/>
<dbReference type="AlphaFoldDB" id="A0A9Q0RDC8"/>
<dbReference type="Gene3D" id="2.40.160.10">
    <property type="entry name" value="Porin"/>
    <property type="match status" value="1"/>
</dbReference>
<sequence length="285" mass="31615">MNLIQQLAWNSPLSNKIGVKSKGILDGFDYNQSMSVKSEIFKGVSFQMTSKLQKPKTVSSNVAVEFCQEFFNVFVKLLANYDTQKKENVTLTATYPFLNDFKLVVQAQHPKKATAQIEFNNKFLSTSLNHDIFSQITKISLGTAIKHFAIQTNGDCSLKTKKLSNLNFKSQIENDMFALELHANDFAKNLGGSLAAQICPLTSVALDANYLTDKKTWNAQLGVQRKVNDNLLIKSKVDKNALFQFNFSAKPLDNVKLNGSVGINCKSIKDLSSHSVGVSIDVQGF</sequence>
<organism evidence="1 2">
    <name type="scientific">Anaeramoeba ignava</name>
    <name type="common">Anaerobic marine amoeba</name>
    <dbReference type="NCBI Taxonomy" id="1746090"/>
    <lineage>
        <taxon>Eukaryota</taxon>
        <taxon>Metamonada</taxon>
        <taxon>Anaeramoebidae</taxon>
        <taxon>Anaeramoeba</taxon>
    </lineage>
</organism>
<reference evidence="1" key="1">
    <citation type="submission" date="2022-10" db="EMBL/GenBank/DDBJ databases">
        <title>Novel sulphate-reducing endosymbionts in the free-living metamonad Anaeramoeba.</title>
        <authorList>
            <person name="Jerlstrom-Hultqvist J."/>
            <person name="Cepicka I."/>
            <person name="Gallot-Lavallee L."/>
            <person name="Salas-Leiva D."/>
            <person name="Curtis B.A."/>
            <person name="Zahonova K."/>
            <person name="Pipaliya S."/>
            <person name="Dacks J."/>
            <person name="Roger A.J."/>
        </authorList>
    </citation>
    <scope>NUCLEOTIDE SEQUENCE</scope>
    <source>
        <strain evidence="1">BMAN</strain>
    </source>
</reference>
<accession>A0A9Q0RDC8</accession>
<dbReference type="EMBL" id="JAPDFW010000063">
    <property type="protein sequence ID" value="KAJ5075984.1"/>
    <property type="molecule type" value="Genomic_DNA"/>
</dbReference>
<dbReference type="Pfam" id="PF01459">
    <property type="entry name" value="Porin_3"/>
    <property type="match status" value="1"/>
</dbReference>
<dbReference type="Proteomes" id="UP001149090">
    <property type="component" value="Unassembled WGS sequence"/>
</dbReference>
<protein>
    <submittedName>
        <fullName evidence="1">Uncharacterized protein</fullName>
    </submittedName>
</protein>
<name>A0A9Q0RDC8_ANAIG</name>
<evidence type="ECO:0000313" key="2">
    <source>
        <dbReference type="Proteomes" id="UP001149090"/>
    </source>
</evidence>
<dbReference type="InterPro" id="IPR023614">
    <property type="entry name" value="Porin_dom_sf"/>
</dbReference>
<gene>
    <name evidence="1" type="ORF">M0811_06846</name>
</gene>
<dbReference type="GO" id="GO:0055085">
    <property type="term" value="P:transmembrane transport"/>
    <property type="evidence" value="ECO:0007669"/>
    <property type="project" value="InterPro"/>
</dbReference>
<keyword evidence="2" id="KW-1185">Reference proteome</keyword>
<dbReference type="GO" id="GO:0005741">
    <property type="term" value="C:mitochondrial outer membrane"/>
    <property type="evidence" value="ECO:0007669"/>
    <property type="project" value="InterPro"/>
</dbReference>